<protein>
    <recommendedName>
        <fullName evidence="4">PH domain-containing protein</fullName>
    </recommendedName>
</protein>
<evidence type="ECO:0000256" key="1">
    <source>
        <dbReference type="SAM" id="MobiDB-lite"/>
    </source>
</evidence>
<evidence type="ECO:0000313" key="3">
    <source>
        <dbReference type="Proteomes" id="UP000683360"/>
    </source>
</evidence>
<dbReference type="Proteomes" id="UP000683360">
    <property type="component" value="Unassembled WGS sequence"/>
</dbReference>
<dbReference type="Gene3D" id="2.30.29.30">
    <property type="entry name" value="Pleckstrin-homology domain (PH domain)/Phosphotyrosine-binding domain (PTB)"/>
    <property type="match status" value="1"/>
</dbReference>
<comment type="caution">
    <text evidence="2">The sequence shown here is derived from an EMBL/GenBank/DDBJ whole genome shotgun (WGS) entry which is preliminary data.</text>
</comment>
<keyword evidence="3" id="KW-1185">Reference proteome</keyword>
<dbReference type="OrthoDB" id="6538124at2759"/>
<evidence type="ECO:0008006" key="4">
    <source>
        <dbReference type="Google" id="ProtNLM"/>
    </source>
</evidence>
<organism evidence="2 3">
    <name type="scientific">Mytilus edulis</name>
    <name type="common">Blue mussel</name>
    <dbReference type="NCBI Taxonomy" id="6550"/>
    <lineage>
        <taxon>Eukaryota</taxon>
        <taxon>Metazoa</taxon>
        <taxon>Spiralia</taxon>
        <taxon>Lophotrochozoa</taxon>
        <taxon>Mollusca</taxon>
        <taxon>Bivalvia</taxon>
        <taxon>Autobranchia</taxon>
        <taxon>Pteriomorphia</taxon>
        <taxon>Mytilida</taxon>
        <taxon>Mytiloidea</taxon>
        <taxon>Mytilidae</taxon>
        <taxon>Mytilinae</taxon>
        <taxon>Mytilus</taxon>
    </lineage>
</organism>
<reference evidence="2" key="1">
    <citation type="submission" date="2021-03" db="EMBL/GenBank/DDBJ databases">
        <authorList>
            <person name="Bekaert M."/>
        </authorList>
    </citation>
    <scope>NUCLEOTIDE SEQUENCE</scope>
</reference>
<feature type="compositionally biased region" description="Polar residues" evidence="1">
    <location>
        <begin position="123"/>
        <end position="134"/>
    </location>
</feature>
<dbReference type="EMBL" id="CAJPWZ010000725">
    <property type="protein sequence ID" value="CAG2199878.1"/>
    <property type="molecule type" value="Genomic_DNA"/>
</dbReference>
<feature type="region of interest" description="Disordered" evidence="1">
    <location>
        <begin position="123"/>
        <end position="161"/>
    </location>
</feature>
<sequence>MKMVIGMQKSKYSEESSVRQTMKGLEVKTGSLQMVQCCSGHLVKLPVLVQVYKNCFEHYAVIYRDAKYTSSAVYLSLKNCKVYKSDNDNNEIMLVQNDIDGSSLTLQVSSKKDVNDWISVFQSENPPTAGSGSPSVRRASLMPALHESLEEDSDSEEEDER</sequence>
<dbReference type="SUPFAM" id="SSF50729">
    <property type="entry name" value="PH domain-like"/>
    <property type="match status" value="1"/>
</dbReference>
<dbReference type="InterPro" id="IPR011993">
    <property type="entry name" value="PH-like_dom_sf"/>
</dbReference>
<accession>A0A8S3R059</accession>
<name>A0A8S3R059_MYTED</name>
<dbReference type="AlphaFoldDB" id="A0A8S3R059"/>
<gene>
    <name evidence="2" type="ORF">MEDL_14548</name>
</gene>
<proteinExistence type="predicted"/>
<feature type="compositionally biased region" description="Acidic residues" evidence="1">
    <location>
        <begin position="149"/>
        <end position="161"/>
    </location>
</feature>
<evidence type="ECO:0000313" key="2">
    <source>
        <dbReference type="EMBL" id="CAG2199878.1"/>
    </source>
</evidence>